<accession>A0AAD7GG25</accession>
<feature type="compositionally biased region" description="Pro residues" evidence="9">
    <location>
        <begin position="195"/>
        <end position="207"/>
    </location>
</feature>
<reference evidence="12" key="1">
    <citation type="submission" date="2023-03" db="EMBL/GenBank/DDBJ databases">
        <title>Massive genome expansion in bonnet fungi (Mycena s.s.) driven by repeated elements and novel gene families across ecological guilds.</title>
        <authorList>
            <consortium name="Lawrence Berkeley National Laboratory"/>
            <person name="Harder C.B."/>
            <person name="Miyauchi S."/>
            <person name="Viragh M."/>
            <person name="Kuo A."/>
            <person name="Thoen E."/>
            <person name="Andreopoulos B."/>
            <person name="Lu D."/>
            <person name="Skrede I."/>
            <person name="Drula E."/>
            <person name="Henrissat B."/>
            <person name="Morin E."/>
            <person name="Kohler A."/>
            <person name="Barry K."/>
            <person name="LaButti K."/>
            <person name="Morin E."/>
            <person name="Salamov A."/>
            <person name="Lipzen A."/>
            <person name="Mereny Z."/>
            <person name="Hegedus B."/>
            <person name="Baldrian P."/>
            <person name="Stursova M."/>
            <person name="Weitz H."/>
            <person name="Taylor A."/>
            <person name="Grigoriev I.V."/>
            <person name="Nagy L.G."/>
            <person name="Martin F."/>
            <person name="Kauserud H."/>
        </authorList>
    </citation>
    <scope>NUCLEOTIDE SEQUENCE</scope>
    <source>
        <strain evidence="12">CBHHK067</strain>
    </source>
</reference>
<dbReference type="GO" id="GO:0008237">
    <property type="term" value="F:metallopeptidase activity"/>
    <property type="evidence" value="ECO:0007669"/>
    <property type="project" value="UniProtKB-KW"/>
</dbReference>
<feature type="signal peptide" evidence="10">
    <location>
        <begin position="1"/>
        <end position="23"/>
    </location>
</feature>
<dbReference type="PANTHER" id="PTHR47466:SF1">
    <property type="entry name" value="METALLOPROTEASE MEP1 (AFU_ORTHOLOGUE AFUA_1G07730)-RELATED"/>
    <property type="match status" value="1"/>
</dbReference>
<evidence type="ECO:0000313" key="12">
    <source>
        <dbReference type="EMBL" id="KAJ7686368.1"/>
    </source>
</evidence>
<organism evidence="12 13">
    <name type="scientific">Mycena rosella</name>
    <name type="common">Pink bonnet</name>
    <name type="synonym">Agaricus rosellus</name>
    <dbReference type="NCBI Taxonomy" id="1033263"/>
    <lineage>
        <taxon>Eukaryota</taxon>
        <taxon>Fungi</taxon>
        <taxon>Dikarya</taxon>
        <taxon>Basidiomycota</taxon>
        <taxon>Agaricomycotina</taxon>
        <taxon>Agaricomycetes</taxon>
        <taxon>Agaricomycetidae</taxon>
        <taxon>Agaricales</taxon>
        <taxon>Marasmiineae</taxon>
        <taxon>Mycenaceae</taxon>
        <taxon>Mycena</taxon>
    </lineage>
</organism>
<dbReference type="GO" id="GO:0006508">
    <property type="term" value="P:proteolysis"/>
    <property type="evidence" value="ECO:0007669"/>
    <property type="project" value="UniProtKB-KW"/>
</dbReference>
<dbReference type="Pfam" id="PF05572">
    <property type="entry name" value="Peptidase_M43"/>
    <property type="match status" value="1"/>
</dbReference>
<comment type="caution">
    <text evidence="12">The sequence shown here is derived from an EMBL/GenBank/DDBJ whole genome shotgun (WGS) entry which is preliminary data.</text>
</comment>
<evidence type="ECO:0000256" key="3">
    <source>
        <dbReference type="ARBA" id="ARBA00022723"/>
    </source>
</evidence>
<keyword evidence="2" id="KW-0645">Protease</keyword>
<evidence type="ECO:0000256" key="6">
    <source>
        <dbReference type="ARBA" id="ARBA00022833"/>
    </source>
</evidence>
<sequence length="233" mass="24743">MLTILLLHSSSLLLLSLVALLSAGTGCTTHMELEDIVVAERQFDANKTEADKIANTAVEVYWHIISKESTLAGGNIPSVFSTRTMRIILLELSQLQRELPTPTGRKGRSQRALRGICKRLRRRSPRDSTFPSSYSSAPQDNGIVILFSSVPGGSTNGYNLGWTLIHESGHWLGLYHTFQGGCAGSGATTAVTTSPTPPPSPPPPQAAPPAATHALASASPALIPLMSTLPLPT</sequence>
<keyword evidence="7" id="KW-0482">Metalloprotease</keyword>
<evidence type="ECO:0000259" key="11">
    <source>
        <dbReference type="Pfam" id="PF05572"/>
    </source>
</evidence>
<evidence type="ECO:0000256" key="5">
    <source>
        <dbReference type="ARBA" id="ARBA00022801"/>
    </source>
</evidence>
<evidence type="ECO:0000256" key="2">
    <source>
        <dbReference type="ARBA" id="ARBA00022670"/>
    </source>
</evidence>
<gene>
    <name evidence="12" type="ORF">B0H17DRAFT_1181202</name>
</gene>
<keyword evidence="5" id="KW-0378">Hydrolase</keyword>
<keyword evidence="3" id="KW-0479">Metal-binding</keyword>
<keyword evidence="13" id="KW-1185">Reference proteome</keyword>
<dbReference type="EMBL" id="JARKIE010000096">
    <property type="protein sequence ID" value="KAJ7686368.1"/>
    <property type="molecule type" value="Genomic_DNA"/>
</dbReference>
<evidence type="ECO:0000256" key="10">
    <source>
        <dbReference type="SAM" id="SignalP"/>
    </source>
</evidence>
<dbReference type="GO" id="GO:0046872">
    <property type="term" value="F:metal ion binding"/>
    <property type="evidence" value="ECO:0007669"/>
    <property type="project" value="UniProtKB-KW"/>
</dbReference>
<dbReference type="AlphaFoldDB" id="A0AAD7GG25"/>
<dbReference type="PANTHER" id="PTHR47466">
    <property type="match status" value="1"/>
</dbReference>
<dbReference type="InterPro" id="IPR024079">
    <property type="entry name" value="MetalloPept_cat_dom_sf"/>
</dbReference>
<feature type="domain" description="Peptidase M43 pregnancy-associated plasma-A" evidence="11">
    <location>
        <begin position="159"/>
        <end position="187"/>
    </location>
</feature>
<evidence type="ECO:0000256" key="9">
    <source>
        <dbReference type="SAM" id="MobiDB-lite"/>
    </source>
</evidence>
<feature type="region of interest" description="Disordered" evidence="9">
    <location>
        <begin position="186"/>
        <end position="214"/>
    </location>
</feature>
<evidence type="ECO:0000313" key="13">
    <source>
        <dbReference type="Proteomes" id="UP001221757"/>
    </source>
</evidence>
<name>A0AAD7GG25_MYCRO</name>
<evidence type="ECO:0000256" key="1">
    <source>
        <dbReference type="ARBA" id="ARBA00008721"/>
    </source>
</evidence>
<evidence type="ECO:0000256" key="8">
    <source>
        <dbReference type="ARBA" id="ARBA00023157"/>
    </source>
</evidence>
<evidence type="ECO:0000256" key="4">
    <source>
        <dbReference type="ARBA" id="ARBA00022729"/>
    </source>
</evidence>
<dbReference type="Gene3D" id="3.40.390.10">
    <property type="entry name" value="Collagenase (Catalytic Domain)"/>
    <property type="match status" value="1"/>
</dbReference>
<protein>
    <recommendedName>
        <fullName evidence="11">Peptidase M43 pregnancy-associated plasma-A domain-containing protein</fullName>
    </recommendedName>
</protein>
<dbReference type="Proteomes" id="UP001221757">
    <property type="component" value="Unassembled WGS sequence"/>
</dbReference>
<dbReference type="InterPro" id="IPR008754">
    <property type="entry name" value="Peptidase_M43"/>
</dbReference>
<keyword evidence="8" id="KW-1015">Disulfide bond</keyword>
<dbReference type="SUPFAM" id="SSF55486">
    <property type="entry name" value="Metalloproteases ('zincins'), catalytic domain"/>
    <property type="match status" value="1"/>
</dbReference>
<feature type="chain" id="PRO_5042015851" description="Peptidase M43 pregnancy-associated plasma-A domain-containing protein" evidence="10">
    <location>
        <begin position="24"/>
        <end position="233"/>
    </location>
</feature>
<keyword evidence="4 10" id="KW-0732">Signal</keyword>
<keyword evidence="6" id="KW-0862">Zinc</keyword>
<proteinExistence type="inferred from homology"/>
<comment type="similarity">
    <text evidence="1">Belongs to the peptidase M43B family.</text>
</comment>
<evidence type="ECO:0000256" key="7">
    <source>
        <dbReference type="ARBA" id="ARBA00023049"/>
    </source>
</evidence>